<evidence type="ECO:0000256" key="1">
    <source>
        <dbReference type="ARBA" id="ARBA00004123"/>
    </source>
</evidence>
<keyword evidence="4" id="KW-0479">Metal-binding</keyword>
<dbReference type="FunFam" id="2.60.120.10:FF:000055">
    <property type="entry name" value="pirin"/>
    <property type="match status" value="1"/>
</dbReference>
<evidence type="ECO:0000313" key="8">
    <source>
        <dbReference type="EMBL" id="KAF4672183.1"/>
    </source>
</evidence>
<protein>
    <recommendedName>
        <fullName evidence="10">Pirin</fullName>
    </recommendedName>
</protein>
<organism evidence="8 9">
    <name type="scientific">Perkinsus chesapeaki</name>
    <name type="common">Clam parasite</name>
    <name type="synonym">Perkinsus andrewsi</name>
    <dbReference type="NCBI Taxonomy" id="330153"/>
    <lineage>
        <taxon>Eukaryota</taxon>
        <taxon>Sar</taxon>
        <taxon>Alveolata</taxon>
        <taxon>Perkinsozoa</taxon>
        <taxon>Perkinsea</taxon>
        <taxon>Perkinsida</taxon>
        <taxon>Perkinsidae</taxon>
        <taxon>Perkinsus</taxon>
    </lineage>
</organism>
<dbReference type="Gene3D" id="2.60.120.10">
    <property type="entry name" value="Jelly Rolls"/>
    <property type="match status" value="2"/>
</dbReference>
<dbReference type="GO" id="GO:0046872">
    <property type="term" value="F:metal ion binding"/>
    <property type="evidence" value="ECO:0007669"/>
    <property type="project" value="UniProtKB-KW"/>
</dbReference>
<dbReference type="EMBL" id="JAAPAO010000117">
    <property type="protein sequence ID" value="KAF4672183.1"/>
    <property type="molecule type" value="Genomic_DNA"/>
</dbReference>
<reference evidence="8 9" key="1">
    <citation type="submission" date="2020-04" db="EMBL/GenBank/DDBJ databases">
        <title>Perkinsus chesapeaki whole genome sequence.</title>
        <authorList>
            <person name="Bogema D.R."/>
        </authorList>
    </citation>
    <scope>NUCLEOTIDE SEQUENCE [LARGE SCALE GENOMIC DNA]</scope>
    <source>
        <strain evidence="8">ATCC PRA-425</strain>
    </source>
</reference>
<dbReference type="Proteomes" id="UP000591131">
    <property type="component" value="Unassembled WGS sequence"/>
</dbReference>
<name>A0A7J6MKV7_PERCH</name>
<feature type="domain" description="Pirin C-terminal" evidence="7">
    <location>
        <begin position="157"/>
        <end position="261"/>
    </location>
</feature>
<keyword evidence="4" id="KW-0408">Iron</keyword>
<feature type="domain" description="Pirin N-terminal" evidence="6">
    <location>
        <begin position="4"/>
        <end position="102"/>
    </location>
</feature>
<keyword evidence="3" id="KW-0539">Nucleus</keyword>
<dbReference type="AlphaFoldDB" id="A0A7J6MKV7"/>
<evidence type="ECO:0000259" key="7">
    <source>
        <dbReference type="Pfam" id="PF05726"/>
    </source>
</evidence>
<comment type="similarity">
    <text evidence="2 5">Belongs to the pirin family.</text>
</comment>
<comment type="cofactor">
    <cofactor evidence="4">
        <name>Fe cation</name>
        <dbReference type="ChEBI" id="CHEBI:24875"/>
    </cofactor>
    <text evidence="4">Binds 1 Fe cation per subunit.</text>
</comment>
<dbReference type="PANTHER" id="PTHR13903">
    <property type="entry name" value="PIRIN-RELATED"/>
    <property type="match status" value="1"/>
</dbReference>
<feature type="binding site" evidence="4">
    <location>
        <position position="87"/>
    </location>
    <ligand>
        <name>Fe cation</name>
        <dbReference type="ChEBI" id="CHEBI:24875"/>
    </ligand>
</feature>
<dbReference type="PANTHER" id="PTHR13903:SF8">
    <property type="entry name" value="PIRIN"/>
    <property type="match status" value="1"/>
</dbReference>
<dbReference type="Pfam" id="PF02678">
    <property type="entry name" value="Pirin"/>
    <property type="match status" value="1"/>
</dbReference>
<dbReference type="InterPro" id="IPR003829">
    <property type="entry name" value="Pirin_N_dom"/>
</dbReference>
<evidence type="ECO:0000256" key="2">
    <source>
        <dbReference type="ARBA" id="ARBA00008416"/>
    </source>
</evidence>
<dbReference type="PIRSF" id="PIRSF006232">
    <property type="entry name" value="Pirin"/>
    <property type="match status" value="1"/>
</dbReference>
<dbReference type="SUPFAM" id="SSF51182">
    <property type="entry name" value="RmlC-like cupins"/>
    <property type="match status" value="1"/>
</dbReference>
<evidence type="ECO:0000256" key="4">
    <source>
        <dbReference type="PIRSR" id="PIRSR006232-1"/>
    </source>
</evidence>
<feature type="binding site" evidence="4">
    <location>
        <position position="85"/>
    </location>
    <ligand>
        <name>Fe cation</name>
        <dbReference type="ChEBI" id="CHEBI:24875"/>
    </ligand>
</feature>
<dbReference type="InterPro" id="IPR011051">
    <property type="entry name" value="RmlC_Cupin_sf"/>
</dbReference>
<feature type="non-terminal residue" evidence="8">
    <location>
        <position position="276"/>
    </location>
</feature>
<evidence type="ECO:0000256" key="3">
    <source>
        <dbReference type="ARBA" id="ARBA00023242"/>
    </source>
</evidence>
<dbReference type="InterPro" id="IPR008778">
    <property type="entry name" value="Pirin_C_dom"/>
</dbReference>
<evidence type="ECO:0000256" key="5">
    <source>
        <dbReference type="RuleBase" id="RU003457"/>
    </source>
</evidence>
<feature type="binding site" evidence="4">
    <location>
        <position position="38"/>
    </location>
    <ligand>
        <name>Fe cation</name>
        <dbReference type="ChEBI" id="CHEBI:24875"/>
    </ligand>
</feature>
<evidence type="ECO:0008006" key="10">
    <source>
        <dbReference type="Google" id="ProtNLM"/>
    </source>
</evidence>
<keyword evidence="9" id="KW-1185">Reference proteome</keyword>
<dbReference type="CDD" id="cd02247">
    <property type="entry name" value="cupin_pirin_C"/>
    <property type="match status" value="1"/>
</dbReference>
<dbReference type="InterPro" id="IPR014710">
    <property type="entry name" value="RmlC-like_jellyroll"/>
</dbReference>
<dbReference type="GO" id="GO:0005634">
    <property type="term" value="C:nucleus"/>
    <property type="evidence" value="ECO:0007669"/>
    <property type="project" value="UniProtKB-SubCell"/>
</dbReference>
<comment type="caution">
    <text evidence="8">The sequence shown here is derived from an EMBL/GenBank/DDBJ whole genome shotgun (WGS) entry which is preliminary data.</text>
</comment>
<dbReference type="OrthoDB" id="198735at2759"/>
<sequence length="276" mass="30729">GAGARVRRSIGRPELKNFDPFLMLDEFKSEGLAGFPDHPHRGFETVTYMLPDSIGSMQHEDFKGNKGVIGPGDLQWMTAGRGVIHSEMPTSKSLTHGTQLWINLRKADKMTEPRYQELPRGELTTVERDGVKAIVIAGEAMGVKSPIYTHTPIHYSHFILQPGAVVDHGPIPSHFNTFIYTLKGKGKVGRNEEHVNAHTTVTFSNDGEMVHVEAGPKTGFEFLAISGEPINEPVVQHGPFVMNHEAEIMQAFDDYRRGQNGFEKALSWKSEHGRVY</sequence>
<dbReference type="Pfam" id="PF05726">
    <property type="entry name" value="Pirin_C"/>
    <property type="match status" value="1"/>
</dbReference>
<feature type="binding site" evidence="4">
    <location>
        <position position="40"/>
    </location>
    <ligand>
        <name>Fe cation</name>
        <dbReference type="ChEBI" id="CHEBI:24875"/>
    </ligand>
</feature>
<dbReference type="InterPro" id="IPR012093">
    <property type="entry name" value="Pirin"/>
</dbReference>
<comment type="subcellular location">
    <subcellularLocation>
        <location evidence="1">Nucleus</location>
    </subcellularLocation>
</comment>
<gene>
    <name evidence="8" type="ORF">FOL47_000834</name>
</gene>
<proteinExistence type="inferred from homology"/>
<dbReference type="CDD" id="cd02909">
    <property type="entry name" value="cupin_pirin_N"/>
    <property type="match status" value="1"/>
</dbReference>
<evidence type="ECO:0000259" key="6">
    <source>
        <dbReference type="Pfam" id="PF02678"/>
    </source>
</evidence>
<accession>A0A7J6MKV7</accession>
<evidence type="ECO:0000313" key="9">
    <source>
        <dbReference type="Proteomes" id="UP000591131"/>
    </source>
</evidence>